<evidence type="ECO:0000313" key="1">
    <source>
        <dbReference type="EMBL" id="GMH04887.1"/>
    </source>
</evidence>
<name>A0AAD3XHL2_NEPGR</name>
<accession>A0AAD3XHL2</accession>
<protein>
    <submittedName>
        <fullName evidence="1">Uncharacterized protein</fullName>
    </submittedName>
</protein>
<organism evidence="1 2">
    <name type="scientific">Nepenthes gracilis</name>
    <name type="common">Slender pitcher plant</name>
    <dbReference type="NCBI Taxonomy" id="150966"/>
    <lineage>
        <taxon>Eukaryota</taxon>
        <taxon>Viridiplantae</taxon>
        <taxon>Streptophyta</taxon>
        <taxon>Embryophyta</taxon>
        <taxon>Tracheophyta</taxon>
        <taxon>Spermatophyta</taxon>
        <taxon>Magnoliopsida</taxon>
        <taxon>eudicotyledons</taxon>
        <taxon>Gunneridae</taxon>
        <taxon>Pentapetalae</taxon>
        <taxon>Caryophyllales</taxon>
        <taxon>Nepenthaceae</taxon>
        <taxon>Nepenthes</taxon>
    </lineage>
</organism>
<comment type="caution">
    <text evidence="1">The sequence shown here is derived from an EMBL/GenBank/DDBJ whole genome shotgun (WGS) entry which is preliminary data.</text>
</comment>
<dbReference type="AlphaFoldDB" id="A0AAD3XHL2"/>
<evidence type="ECO:0000313" key="2">
    <source>
        <dbReference type="Proteomes" id="UP001279734"/>
    </source>
</evidence>
<dbReference type="Proteomes" id="UP001279734">
    <property type="component" value="Unassembled WGS sequence"/>
</dbReference>
<gene>
    <name evidence="1" type="ORF">Nepgr_006727</name>
</gene>
<dbReference type="EMBL" id="BSYO01000005">
    <property type="protein sequence ID" value="GMH04887.1"/>
    <property type="molecule type" value="Genomic_DNA"/>
</dbReference>
<sequence>MEDSIYVFQLLFSNCSKLYEAGLFAVKQFLVAEIAAGIYLDLGVKLFGFKCRSLQSLGVLDWLVIAGLVFGFGDSIASFRSSTWSPNRDAKAVVLKTCLGCCSLELAVQQMVSFGLTVLGLYLS</sequence>
<keyword evidence="2" id="KW-1185">Reference proteome</keyword>
<proteinExistence type="predicted"/>
<reference evidence="1" key="1">
    <citation type="submission" date="2023-05" db="EMBL/GenBank/DDBJ databases">
        <title>Nepenthes gracilis genome sequencing.</title>
        <authorList>
            <person name="Fukushima K."/>
        </authorList>
    </citation>
    <scope>NUCLEOTIDE SEQUENCE</scope>
    <source>
        <strain evidence="1">SING2019-196</strain>
    </source>
</reference>